<keyword evidence="1" id="KW-0812">Transmembrane</keyword>
<sequence length="152" mass="17000">MVSSLIIALAGVFGLFKVKKAKSQFTKLVIVLLGFSAIASIVKYYEVSTYAPVAIGFFSLLASFESTSSFSMKKPQIAFFVLSGFGFFIFSMASVLPLEIYIIDWPFLILFFIGLGYHWYNHGKKIKSRMGILIVWSGLAISWLFTLIASMF</sequence>
<organism evidence="2 3">
    <name type="scientific">Roseivirga ehrenbergii (strain DSM 102268 / JCM 13514 / KCTC 12282 / NCIMB 14502 / KMM 6017)</name>
    <dbReference type="NCBI Taxonomy" id="279360"/>
    <lineage>
        <taxon>Bacteria</taxon>
        <taxon>Pseudomonadati</taxon>
        <taxon>Bacteroidota</taxon>
        <taxon>Cytophagia</taxon>
        <taxon>Cytophagales</taxon>
        <taxon>Roseivirgaceae</taxon>
        <taxon>Roseivirga</taxon>
    </lineage>
</organism>
<dbReference type="OrthoDB" id="982770at2"/>
<reference evidence="2" key="1">
    <citation type="submission" date="2016-01" db="EMBL/GenBank/DDBJ databases">
        <title>Genome sequencing of Roseivirga ehrenbergii KMM 6017.</title>
        <authorList>
            <person name="Selvaratnam C."/>
            <person name="Thevarajoo S."/>
            <person name="Goh K.M."/>
            <person name="Ee R."/>
            <person name="Chan K.-G."/>
            <person name="Chong C.S."/>
        </authorList>
    </citation>
    <scope>NUCLEOTIDE SEQUENCE [LARGE SCALE GENOMIC DNA]</scope>
    <source>
        <strain evidence="2">KMM 6017</strain>
    </source>
</reference>
<dbReference type="RefSeq" id="WP_062591519.1">
    <property type="nucleotide sequence ID" value="NZ_LQZQ01000045.1"/>
</dbReference>
<evidence type="ECO:0000256" key="1">
    <source>
        <dbReference type="SAM" id="Phobius"/>
    </source>
</evidence>
<evidence type="ECO:0000313" key="2">
    <source>
        <dbReference type="EMBL" id="KYG74410.1"/>
    </source>
</evidence>
<feature type="transmembrane region" description="Helical" evidence="1">
    <location>
        <begin position="102"/>
        <end position="120"/>
    </location>
</feature>
<keyword evidence="3" id="KW-1185">Reference proteome</keyword>
<protein>
    <submittedName>
        <fullName evidence="2">Uncharacterized protein</fullName>
    </submittedName>
</protein>
<dbReference type="AlphaFoldDB" id="A0A150X6T9"/>
<evidence type="ECO:0000313" key="3">
    <source>
        <dbReference type="Proteomes" id="UP000075583"/>
    </source>
</evidence>
<feature type="transmembrane region" description="Helical" evidence="1">
    <location>
        <begin position="48"/>
        <end position="65"/>
    </location>
</feature>
<dbReference type="EMBL" id="LQZQ01000045">
    <property type="protein sequence ID" value="KYG74410.1"/>
    <property type="molecule type" value="Genomic_DNA"/>
</dbReference>
<feature type="transmembrane region" description="Helical" evidence="1">
    <location>
        <begin position="25"/>
        <end position="42"/>
    </location>
</feature>
<accession>A0A150X6T9</accession>
<keyword evidence="1" id="KW-1133">Transmembrane helix</keyword>
<name>A0A150X6T9_ROSEK</name>
<dbReference type="Proteomes" id="UP000075583">
    <property type="component" value="Unassembled WGS sequence"/>
</dbReference>
<feature type="transmembrane region" description="Helical" evidence="1">
    <location>
        <begin position="132"/>
        <end position="151"/>
    </location>
</feature>
<feature type="transmembrane region" description="Helical" evidence="1">
    <location>
        <begin position="77"/>
        <end position="96"/>
    </location>
</feature>
<keyword evidence="1" id="KW-0472">Membrane</keyword>
<gene>
    <name evidence="2" type="ORF">MB14_04145</name>
</gene>
<comment type="caution">
    <text evidence="2">The sequence shown here is derived from an EMBL/GenBank/DDBJ whole genome shotgun (WGS) entry which is preliminary data.</text>
</comment>
<proteinExistence type="predicted"/>